<feature type="region of interest" description="Disordered" evidence="6">
    <location>
        <begin position="878"/>
        <end position="1025"/>
    </location>
</feature>
<feature type="compositionally biased region" description="Low complexity" evidence="6">
    <location>
        <begin position="803"/>
        <end position="813"/>
    </location>
</feature>
<keyword evidence="7" id="KW-0732">Signal</keyword>
<dbReference type="GO" id="GO:0008061">
    <property type="term" value="F:chitin binding"/>
    <property type="evidence" value="ECO:0007669"/>
    <property type="project" value="UniProtKB-KW"/>
</dbReference>
<dbReference type="STRING" id="1036611.A0A1L9P3P3"/>
<dbReference type="PRINTS" id="PR01217">
    <property type="entry name" value="PRICHEXTENSN"/>
</dbReference>
<evidence type="ECO:0000256" key="7">
    <source>
        <dbReference type="SAM" id="SignalP"/>
    </source>
</evidence>
<dbReference type="GeneID" id="63731435"/>
<dbReference type="Pfam" id="PF00704">
    <property type="entry name" value="Glyco_hydro_18"/>
    <property type="match status" value="1"/>
</dbReference>
<dbReference type="SUPFAM" id="SSF54106">
    <property type="entry name" value="LysM domain"/>
    <property type="match status" value="1"/>
</dbReference>
<feature type="compositionally biased region" description="Pro residues" evidence="6">
    <location>
        <begin position="885"/>
        <end position="895"/>
    </location>
</feature>
<evidence type="ECO:0000259" key="9">
    <source>
        <dbReference type="PROSITE" id="PS51910"/>
    </source>
</evidence>
<dbReference type="CDD" id="cd00035">
    <property type="entry name" value="ChtBD1"/>
    <property type="match status" value="1"/>
</dbReference>
<dbReference type="Gene3D" id="3.10.50.10">
    <property type="match status" value="1"/>
</dbReference>
<dbReference type="OrthoDB" id="73875at2759"/>
<evidence type="ECO:0000256" key="6">
    <source>
        <dbReference type="SAM" id="MobiDB-lite"/>
    </source>
</evidence>
<evidence type="ECO:0000256" key="2">
    <source>
        <dbReference type="ARBA" id="ARBA00012729"/>
    </source>
</evidence>
<dbReference type="GO" id="GO:0005975">
    <property type="term" value="P:carbohydrate metabolic process"/>
    <property type="evidence" value="ECO:0007669"/>
    <property type="project" value="InterPro"/>
</dbReference>
<feature type="region of interest" description="Disordered" evidence="6">
    <location>
        <begin position="803"/>
        <end position="848"/>
    </location>
</feature>
<dbReference type="Gene3D" id="3.30.60.10">
    <property type="entry name" value="Endochitinase-like"/>
    <property type="match status" value="1"/>
</dbReference>
<dbReference type="GO" id="GO:0008843">
    <property type="term" value="F:endochitinase activity"/>
    <property type="evidence" value="ECO:0007669"/>
    <property type="project" value="UniProtKB-EC"/>
</dbReference>
<evidence type="ECO:0000259" key="8">
    <source>
        <dbReference type="PROSITE" id="PS51782"/>
    </source>
</evidence>
<dbReference type="Pfam" id="PF01476">
    <property type="entry name" value="LysM"/>
    <property type="match status" value="2"/>
</dbReference>
<feature type="compositionally biased region" description="Polar residues" evidence="6">
    <location>
        <begin position="816"/>
        <end position="835"/>
    </location>
</feature>
<feature type="domain" description="LysM" evidence="8">
    <location>
        <begin position="36"/>
        <end position="81"/>
    </location>
</feature>
<dbReference type="InterPro" id="IPR036861">
    <property type="entry name" value="Endochitinase-like_sf"/>
</dbReference>
<dbReference type="AlphaFoldDB" id="A0A1L9P3P3"/>
<dbReference type="Gene3D" id="3.20.20.80">
    <property type="entry name" value="Glycosidases"/>
    <property type="match status" value="1"/>
</dbReference>
<sequence length="1151" mass="124361">MKTTRALLFTASLSILPFVHPRASPFNRLHRRAECEAIQVEADDGCWALADRCGITQDKLGEYNPGDDFCTTLELDQWVCCSEGDLPDLSPQPGEDGSCFSYSVKEGDDCWAIGDEHYITEDDIYDYNGNTWGWAGCGEGLQEGQLICLSDGDPPMPAPLTNATCGPQVEGTERPTDGTELKDLNPCPLSVCCNVWGQCGVTSDFCIEAPADTGAPGTSLPGANGCVSNCGMEIVNNDEPPSEFAHVAYFEAWNPDRPCLHMDVTDIDTQKYTHIHFSFADITPEFTVDVSKIEDQFNMMKTMTGINRILSFGGWAFSTDAPTYTIFRDGVTPENRETFAQNVVDFINEHELEGVDFDWEYPSAPDIPGVPAGIKEEGEQYLEFLKLVKSLLPDKSVSIAAPASYWYLKGFPMQEIGEVVDYIIYMTYDLHGQWDYGNEWANPGCENGNCLRSHINKTETISSLSMITKAGVPSTKVFVGIASYGRSFHMAEAGCTGGMCKFTGSYSESDATPGICTDTGGYIASAEIRDILRQGRLGLRSVETWYDEESDSDIVVYDSLEWLAWMDDDTKAGRIDWVRGLNFGGVSDWAVDLDGDAGTGGSLEYRSPESATVIPFSATSVPPTATFTLGGPVTSDVEGQPNAGAQNTPQGPGADLCESCDLMRLITSTCCGLGGSVRNGVEISANVPLARGLILPTGFRVNQDVVESTNVKWSAGETIPWEIIIPRGTRFKFPFEIPPGLQLSDTASEEFADDDDDQGTDGVLYIISDFWERPHTVSCHFPCTMMFPPVTTTSTWTPPPFTTSTDGETETITPPVHTTQKIRISKHTVQSSTDSPPTKTIGPTPGPDPLCVKMSVPVLGDIQVGICPPSIDPFPPDIPDVTIVPVPPGGKPGPTNPANKPSEDQEEEEEEEDDEEDDMSCALQAPPPDPDGEYSPIDNGDDAPYNSDYDVRPTSGPGSGVDPDDGAGVGSPITTIITVTAPPPPPPTVTVTVTVPAPAPDPPTPSPEPDPEPPKPNPDTEEETCYSRPNREVFGGTVQDALDNFCEWADGQSIADNDFLQVKAPGDFLSNVIVGVRGKNKCEFEIEEDDCKRILNKVVGCRPGGSLLRIGGEVESNCAVWTLDPVENLHGECIPIPAFEAICALIDFFAP</sequence>
<keyword evidence="4" id="KW-0843">Virulence</keyword>
<proteinExistence type="inferred from homology"/>
<dbReference type="InterPro" id="IPR036779">
    <property type="entry name" value="LysM_dom_sf"/>
</dbReference>
<gene>
    <name evidence="10" type="ORF">ASPVEDRAFT_67080</name>
</gene>
<feature type="signal peptide" evidence="7">
    <location>
        <begin position="1"/>
        <end position="21"/>
    </location>
</feature>
<keyword evidence="11" id="KW-1185">Reference proteome</keyword>
<dbReference type="SMART" id="SM00636">
    <property type="entry name" value="Glyco_18"/>
    <property type="match status" value="1"/>
</dbReference>
<dbReference type="InterPro" id="IPR001223">
    <property type="entry name" value="Glyco_hydro18_cat"/>
</dbReference>
<dbReference type="CDD" id="cd02878">
    <property type="entry name" value="GH18_zymocin_alpha"/>
    <property type="match status" value="1"/>
</dbReference>
<keyword evidence="3" id="KW-0147">Chitin-binding</keyword>
<keyword evidence="5" id="KW-0326">Glycosidase</keyword>
<dbReference type="SUPFAM" id="SSF57016">
    <property type="entry name" value="Plant lectins/antimicrobial peptides"/>
    <property type="match status" value="1"/>
</dbReference>
<dbReference type="RefSeq" id="XP_040661889.1">
    <property type="nucleotide sequence ID" value="XM_040815924.1"/>
</dbReference>
<dbReference type="InterPro" id="IPR011583">
    <property type="entry name" value="Chitinase_II/V-like_cat"/>
</dbReference>
<dbReference type="SUPFAM" id="SSF54556">
    <property type="entry name" value="Chitinase insertion domain"/>
    <property type="match status" value="1"/>
</dbReference>
<accession>A0A1L9P3P3</accession>
<reference evidence="11" key="1">
    <citation type="journal article" date="2017" name="Genome Biol.">
        <title>Comparative genomics reveals high biological diversity and specific adaptations in the industrially and medically important fungal genus Aspergillus.</title>
        <authorList>
            <person name="de Vries R.P."/>
            <person name="Riley R."/>
            <person name="Wiebenga A."/>
            <person name="Aguilar-Osorio G."/>
            <person name="Amillis S."/>
            <person name="Uchima C.A."/>
            <person name="Anderluh G."/>
            <person name="Asadollahi M."/>
            <person name="Askin M."/>
            <person name="Barry K."/>
            <person name="Battaglia E."/>
            <person name="Bayram O."/>
            <person name="Benocci T."/>
            <person name="Braus-Stromeyer S.A."/>
            <person name="Caldana C."/>
            <person name="Canovas D."/>
            <person name="Cerqueira G.C."/>
            <person name="Chen F."/>
            <person name="Chen W."/>
            <person name="Choi C."/>
            <person name="Clum A."/>
            <person name="Dos Santos R.A."/>
            <person name="Damasio A.R."/>
            <person name="Diallinas G."/>
            <person name="Emri T."/>
            <person name="Fekete E."/>
            <person name="Flipphi M."/>
            <person name="Freyberg S."/>
            <person name="Gallo A."/>
            <person name="Gournas C."/>
            <person name="Habgood R."/>
            <person name="Hainaut M."/>
            <person name="Harispe M.L."/>
            <person name="Henrissat B."/>
            <person name="Hilden K.S."/>
            <person name="Hope R."/>
            <person name="Hossain A."/>
            <person name="Karabika E."/>
            <person name="Karaffa L."/>
            <person name="Karanyi Z."/>
            <person name="Krasevec N."/>
            <person name="Kuo A."/>
            <person name="Kusch H."/>
            <person name="LaButti K."/>
            <person name="Lagendijk E.L."/>
            <person name="Lapidus A."/>
            <person name="Levasseur A."/>
            <person name="Lindquist E."/>
            <person name="Lipzen A."/>
            <person name="Logrieco A.F."/>
            <person name="MacCabe A."/>
            <person name="Maekelae M.R."/>
            <person name="Malavazi I."/>
            <person name="Melin P."/>
            <person name="Meyer V."/>
            <person name="Mielnichuk N."/>
            <person name="Miskei M."/>
            <person name="Molnar A.P."/>
            <person name="Mule G."/>
            <person name="Ngan C.Y."/>
            <person name="Orejas M."/>
            <person name="Orosz E."/>
            <person name="Ouedraogo J.P."/>
            <person name="Overkamp K.M."/>
            <person name="Park H.-S."/>
            <person name="Perrone G."/>
            <person name="Piumi F."/>
            <person name="Punt P.J."/>
            <person name="Ram A.F."/>
            <person name="Ramon A."/>
            <person name="Rauscher S."/>
            <person name="Record E."/>
            <person name="Riano-Pachon D.M."/>
            <person name="Robert V."/>
            <person name="Roehrig J."/>
            <person name="Ruller R."/>
            <person name="Salamov A."/>
            <person name="Salih N.S."/>
            <person name="Samson R.A."/>
            <person name="Sandor E."/>
            <person name="Sanguinetti M."/>
            <person name="Schuetze T."/>
            <person name="Sepcic K."/>
            <person name="Shelest E."/>
            <person name="Sherlock G."/>
            <person name="Sophianopoulou V."/>
            <person name="Squina F.M."/>
            <person name="Sun H."/>
            <person name="Susca A."/>
            <person name="Todd R.B."/>
            <person name="Tsang A."/>
            <person name="Unkles S.E."/>
            <person name="van de Wiele N."/>
            <person name="van Rossen-Uffink D."/>
            <person name="Oliveira J.V."/>
            <person name="Vesth T.C."/>
            <person name="Visser J."/>
            <person name="Yu J.-H."/>
            <person name="Zhou M."/>
            <person name="Andersen M.R."/>
            <person name="Archer D.B."/>
            <person name="Baker S.E."/>
            <person name="Benoit I."/>
            <person name="Brakhage A.A."/>
            <person name="Braus G.H."/>
            <person name="Fischer R."/>
            <person name="Frisvad J.C."/>
            <person name="Goldman G.H."/>
            <person name="Houbraken J."/>
            <person name="Oakley B."/>
            <person name="Pocsi I."/>
            <person name="Scazzocchio C."/>
            <person name="Seiboth B."/>
            <person name="vanKuyk P.A."/>
            <person name="Wortman J."/>
            <person name="Dyer P.S."/>
            <person name="Grigoriev I.V."/>
        </authorList>
    </citation>
    <scope>NUCLEOTIDE SEQUENCE [LARGE SCALE GENOMIC DNA]</scope>
    <source>
        <strain evidence="11">CBS 583.65</strain>
    </source>
</reference>
<dbReference type="InterPro" id="IPR018392">
    <property type="entry name" value="LysM"/>
</dbReference>
<dbReference type="Proteomes" id="UP000184073">
    <property type="component" value="Unassembled WGS sequence"/>
</dbReference>
<dbReference type="InterPro" id="IPR029070">
    <property type="entry name" value="Chitinase_insertion_sf"/>
</dbReference>
<organism evidence="10 11">
    <name type="scientific">Aspergillus versicolor CBS 583.65</name>
    <dbReference type="NCBI Taxonomy" id="1036611"/>
    <lineage>
        <taxon>Eukaryota</taxon>
        <taxon>Fungi</taxon>
        <taxon>Dikarya</taxon>
        <taxon>Ascomycota</taxon>
        <taxon>Pezizomycotina</taxon>
        <taxon>Eurotiomycetes</taxon>
        <taxon>Eurotiomycetidae</taxon>
        <taxon>Eurotiales</taxon>
        <taxon>Aspergillaceae</taxon>
        <taxon>Aspergillus</taxon>
        <taxon>Aspergillus subgen. Nidulantes</taxon>
    </lineage>
</organism>
<evidence type="ECO:0000313" key="11">
    <source>
        <dbReference type="Proteomes" id="UP000184073"/>
    </source>
</evidence>
<dbReference type="VEuPathDB" id="FungiDB:ASPVEDRAFT_67080"/>
<evidence type="ECO:0000256" key="3">
    <source>
        <dbReference type="ARBA" id="ARBA00022669"/>
    </source>
</evidence>
<feature type="chain" id="PRO_5012114999" description="chitinase" evidence="7">
    <location>
        <begin position="22"/>
        <end position="1151"/>
    </location>
</feature>
<dbReference type="EMBL" id="KV878125">
    <property type="protein sequence ID" value="OJI96126.1"/>
    <property type="molecule type" value="Genomic_DNA"/>
</dbReference>
<dbReference type="PROSITE" id="PS51782">
    <property type="entry name" value="LYSM"/>
    <property type="match status" value="2"/>
</dbReference>
<dbReference type="Gene3D" id="3.10.350.10">
    <property type="entry name" value="LysM domain"/>
    <property type="match status" value="2"/>
</dbReference>
<comment type="similarity">
    <text evidence="1">Belongs to the glycosyl hydrolase 18 family. Chitinase class V subfamily.</text>
</comment>
<evidence type="ECO:0000256" key="4">
    <source>
        <dbReference type="ARBA" id="ARBA00023026"/>
    </source>
</evidence>
<feature type="domain" description="GH18" evidence="9">
    <location>
        <begin position="244"/>
        <end position="620"/>
    </location>
</feature>
<dbReference type="PANTHER" id="PTHR47700:SF2">
    <property type="entry name" value="CHITINASE"/>
    <property type="match status" value="1"/>
</dbReference>
<evidence type="ECO:0000256" key="5">
    <source>
        <dbReference type="ARBA" id="ARBA00023295"/>
    </source>
</evidence>
<dbReference type="PANTHER" id="PTHR47700">
    <property type="entry name" value="V CHITINASE, PUTATIVE (AFU_ORTHOLOGUE AFUA_6G13720)-RELATED"/>
    <property type="match status" value="1"/>
</dbReference>
<dbReference type="InterPro" id="IPR017853">
    <property type="entry name" value="GH"/>
</dbReference>
<keyword evidence="5" id="KW-0378">Hydrolase</keyword>
<feature type="compositionally biased region" description="Pro residues" evidence="6">
    <location>
        <begin position="997"/>
        <end position="1008"/>
    </location>
</feature>
<dbReference type="SUPFAM" id="SSF51445">
    <property type="entry name" value="(Trans)glycosidases"/>
    <property type="match status" value="1"/>
</dbReference>
<feature type="compositionally biased region" description="Acidic residues" evidence="6">
    <location>
        <begin position="904"/>
        <end position="919"/>
    </location>
</feature>
<dbReference type="CDD" id="cd00118">
    <property type="entry name" value="LysM"/>
    <property type="match status" value="1"/>
</dbReference>
<evidence type="ECO:0000313" key="10">
    <source>
        <dbReference type="EMBL" id="OJI96126.1"/>
    </source>
</evidence>
<dbReference type="InterPro" id="IPR053214">
    <property type="entry name" value="LysM12-like"/>
</dbReference>
<feature type="compositionally biased region" description="Low complexity" evidence="6">
    <location>
        <begin position="970"/>
        <end position="980"/>
    </location>
</feature>
<dbReference type="EC" id="3.2.1.14" evidence="2"/>
<feature type="domain" description="LysM" evidence="8">
    <location>
        <begin position="100"/>
        <end position="149"/>
    </location>
</feature>
<name>A0A1L9P3P3_ASPVE</name>
<protein>
    <recommendedName>
        <fullName evidence="2">chitinase</fullName>
        <ecNumber evidence="2">3.2.1.14</ecNumber>
    </recommendedName>
</protein>
<dbReference type="PROSITE" id="PS51910">
    <property type="entry name" value="GH18_2"/>
    <property type="match status" value="1"/>
</dbReference>
<evidence type="ECO:0000256" key="1">
    <source>
        <dbReference type="ARBA" id="ARBA00008682"/>
    </source>
</evidence>